<dbReference type="AlphaFoldDB" id="A0A7Y2E944"/>
<comment type="caution">
    <text evidence="1">The sequence shown here is derived from an EMBL/GenBank/DDBJ whole genome shotgun (WGS) entry which is preliminary data.</text>
</comment>
<protein>
    <submittedName>
        <fullName evidence="1">Uncharacterized protein</fullName>
    </submittedName>
</protein>
<sequence length="729" mass="81638">TAFLNFSRRLEGFQGRGSLGSGHQNATLAATKGEFASVSFFGVDGRQGPYRLEDRAGADGVIVVAGSEKVFLDNELLLRGEEEDYVIDYSTGEITFTSRHLLTANSQITVDYEFSTARYRRGLMFGGGENIPVGPLGSLRAAFFRESDDSDNPLGGDLTAEEREQLAALGDSALSVSGGTRYVGPGLGDYLLLADPETGGDIFVFVDGSGDYQVFFVEVGESRGTYEVDPDLSSETRTVYVFVGEGRGTHVVRRDLPPPQARTVANLRWEKMGEAGEIFLEGAVSDEDRNTLSDFDDGDNGGDAFWLEARADTVELVEGVFLRPAVRWRQVDEDFSAPGRIRNSFYGRDWNREGNEELEAEDLKEGSLEVGWQAWNWITEAGRLAVADTFKAVRTRQTLRYQDHGLLAEGKYLRVDQDGMGLHDGGLEQIRLESRWSRGGLEPRGKVFSETRERPGRLDGERFWEWEGALGFPVPKTRLRGEFGLGRRLDDERSTLVAPWNLRRDARRTFFSLNGQVQSLGVDMRYENRDVHLPGDEREDRNVGRMDLRHQARRGAWSANLTVDVGSFGLRQRTKEIVADSTGFFDQFGNYVGAGGGFDVQFSDFGPEVLTSQLNLRNRFRWSPRSEMEGIPTWLRKLAFEGFVDLSEASDLPLGTPRYLFSPRSYLNRDHTVNGRLRSRQTIDAFPNRKRLGLRLVHEWTRGITRNQGSVGDGLLEISNESVWTATVR</sequence>
<dbReference type="EMBL" id="JABDJR010000074">
    <property type="protein sequence ID" value="NNF05544.1"/>
    <property type="molecule type" value="Genomic_DNA"/>
</dbReference>
<dbReference type="Proteomes" id="UP000547674">
    <property type="component" value="Unassembled WGS sequence"/>
</dbReference>
<feature type="non-terminal residue" evidence="1">
    <location>
        <position position="729"/>
    </location>
</feature>
<reference evidence="1 2" key="1">
    <citation type="submission" date="2020-03" db="EMBL/GenBank/DDBJ databases">
        <title>Metabolic flexibility allows generalist bacteria to become dominant in a frequently disturbed ecosystem.</title>
        <authorList>
            <person name="Chen Y.-J."/>
            <person name="Leung P.M."/>
            <person name="Bay S.K."/>
            <person name="Hugenholtz P."/>
            <person name="Kessler A.J."/>
            <person name="Shelley G."/>
            <person name="Waite D.W."/>
            <person name="Cook P.L."/>
            <person name="Greening C."/>
        </authorList>
    </citation>
    <scope>NUCLEOTIDE SEQUENCE [LARGE SCALE GENOMIC DNA]</scope>
    <source>
        <strain evidence="1">SS_bin_28</strain>
    </source>
</reference>
<proteinExistence type="predicted"/>
<organism evidence="1 2">
    <name type="scientific">Eiseniibacteriota bacterium</name>
    <dbReference type="NCBI Taxonomy" id="2212470"/>
    <lineage>
        <taxon>Bacteria</taxon>
        <taxon>Candidatus Eiseniibacteriota</taxon>
    </lineage>
</organism>
<accession>A0A7Y2E944</accession>
<evidence type="ECO:0000313" key="1">
    <source>
        <dbReference type="EMBL" id="NNF05544.1"/>
    </source>
</evidence>
<name>A0A7Y2E944_UNCEI</name>
<evidence type="ECO:0000313" key="2">
    <source>
        <dbReference type="Proteomes" id="UP000547674"/>
    </source>
</evidence>
<feature type="non-terminal residue" evidence="1">
    <location>
        <position position="1"/>
    </location>
</feature>
<gene>
    <name evidence="1" type="ORF">HKN21_02170</name>
</gene>